<name>A0A8H6YC90_9AGAR</name>
<dbReference type="AlphaFoldDB" id="A0A8H6YC90"/>
<feature type="compositionally biased region" description="Basic and acidic residues" evidence="1">
    <location>
        <begin position="500"/>
        <end position="529"/>
    </location>
</feature>
<keyword evidence="3" id="KW-1185">Reference proteome</keyword>
<evidence type="ECO:0000313" key="2">
    <source>
        <dbReference type="EMBL" id="KAF7355716.1"/>
    </source>
</evidence>
<dbReference type="OrthoDB" id="2996389at2759"/>
<sequence>MPQKQKTYKPPKFNLKTYNVPANCHYLLIQEPWPYHISLSDSPKQQANVNAVVGWVYCMVRDLCDCNINPSNIRIFSQSTHRHLIVELYSSSPDKLNLHLLLGAHHSSAFLTPKYAGQDNRTSILYEYDYVRFNSPEKTNWTSYTATYETLPPEFAIRHEDAGFPYPTPSPADGPRHKLAKPLPSRLILGHPDSIQQTPTPLTDPLPPANQPVEPLTTPSREQTRQPSIPNSRSLSLSRSRSPSPPPPPEAPRSEFAFTPYERPLHFPADKRTTRSSSPAAPAPTRIKRDPHEEEEDALQSLRAPQTAVAPGVRIKSEIKTEEYRPSIKMEDKYLDEGTHRVKSECETEPYQSTVKKEELYDEEAAMRARDAGGVRVKQEVPIKAEYVAGPELQDLHTKGRQAMRERALEDVKHEQQEVKIESERSDLGVKPEPVDVPMPKPRPFNRSFDPFDGYGPDFGYNGIKKEEDSNDFNSRQLAARSSYASPSAHPRPSPPRPRVKQEEIERRPPPPHVKHEYVSSEEYSEGRSRSRGNWEPPPPSAFSRDYSDSSRRYFNSGSGSRDRNYGREASRTLSLSPRPVKRERDTYDGDRQPIHIDSLGMNVGGRAEPDPYHEGTPESETGGSSIVLLD</sequence>
<feature type="region of interest" description="Disordered" evidence="1">
    <location>
        <begin position="411"/>
        <end position="631"/>
    </location>
</feature>
<feature type="compositionally biased region" description="Low complexity" evidence="1">
    <location>
        <begin position="227"/>
        <end position="242"/>
    </location>
</feature>
<dbReference type="Proteomes" id="UP000623467">
    <property type="component" value="Unassembled WGS sequence"/>
</dbReference>
<feature type="compositionally biased region" description="Basic and acidic residues" evidence="1">
    <location>
        <begin position="263"/>
        <end position="273"/>
    </location>
</feature>
<dbReference type="EMBL" id="JACAZH010000011">
    <property type="protein sequence ID" value="KAF7355716.1"/>
    <property type="molecule type" value="Genomic_DNA"/>
</dbReference>
<feature type="compositionally biased region" description="Basic and acidic residues" evidence="1">
    <location>
        <begin position="581"/>
        <end position="595"/>
    </location>
</feature>
<evidence type="ECO:0000313" key="3">
    <source>
        <dbReference type="Proteomes" id="UP000623467"/>
    </source>
</evidence>
<evidence type="ECO:0000256" key="1">
    <source>
        <dbReference type="SAM" id="MobiDB-lite"/>
    </source>
</evidence>
<feature type="compositionally biased region" description="Low complexity" evidence="1">
    <location>
        <begin position="479"/>
        <end position="489"/>
    </location>
</feature>
<organism evidence="2 3">
    <name type="scientific">Mycena sanguinolenta</name>
    <dbReference type="NCBI Taxonomy" id="230812"/>
    <lineage>
        <taxon>Eukaryota</taxon>
        <taxon>Fungi</taxon>
        <taxon>Dikarya</taxon>
        <taxon>Basidiomycota</taxon>
        <taxon>Agaricomycotina</taxon>
        <taxon>Agaricomycetes</taxon>
        <taxon>Agaricomycetidae</taxon>
        <taxon>Agaricales</taxon>
        <taxon>Marasmiineae</taxon>
        <taxon>Mycenaceae</taxon>
        <taxon>Mycena</taxon>
    </lineage>
</organism>
<gene>
    <name evidence="2" type="ORF">MSAN_01489500</name>
</gene>
<feature type="compositionally biased region" description="Basic and acidic residues" evidence="1">
    <location>
        <begin position="411"/>
        <end position="434"/>
    </location>
</feature>
<feature type="compositionally biased region" description="Basic and acidic residues" evidence="1">
    <location>
        <begin position="561"/>
        <end position="571"/>
    </location>
</feature>
<feature type="region of interest" description="Disordered" evidence="1">
    <location>
        <begin position="160"/>
        <end position="314"/>
    </location>
</feature>
<proteinExistence type="predicted"/>
<protein>
    <submittedName>
        <fullName evidence="2">Uncharacterized protein</fullName>
    </submittedName>
</protein>
<comment type="caution">
    <text evidence="2">The sequence shown here is derived from an EMBL/GenBank/DDBJ whole genome shotgun (WGS) entry which is preliminary data.</text>
</comment>
<feature type="compositionally biased region" description="Basic and acidic residues" evidence="1">
    <location>
        <begin position="608"/>
        <end position="617"/>
    </location>
</feature>
<reference evidence="2" key="1">
    <citation type="submission" date="2020-05" db="EMBL/GenBank/DDBJ databases">
        <title>Mycena genomes resolve the evolution of fungal bioluminescence.</title>
        <authorList>
            <person name="Tsai I.J."/>
        </authorList>
    </citation>
    <scope>NUCLEOTIDE SEQUENCE</scope>
    <source>
        <strain evidence="2">160909Yilan</strain>
    </source>
</reference>
<accession>A0A8H6YC90</accession>